<dbReference type="Proteomes" id="UP000727407">
    <property type="component" value="Unassembled WGS sequence"/>
</dbReference>
<gene>
    <name evidence="10" type="ORF">DAT39_016145</name>
</gene>
<keyword evidence="7" id="KW-0206">Cytoskeleton</keyword>
<evidence type="ECO:0000256" key="9">
    <source>
        <dbReference type="SAM" id="MobiDB-lite"/>
    </source>
</evidence>
<reference evidence="10" key="1">
    <citation type="submission" date="2020-07" db="EMBL/GenBank/DDBJ databases">
        <title>Clarias magur genome sequencing, assembly and annotation.</title>
        <authorList>
            <person name="Kushwaha B."/>
            <person name="Kumar R."/>
            <person name="Das P."/>
            <person name="Joshi C.G."/>
            <person name="Kumar D."/>
            <person name="Nagpure N.S."/>
            <person name="Pandey M."/>
            <person name="Agarwal S."/>
            <person name="Srivastava S."/>
            <person name="Singh M."/>
            <person name="Sahoo L."/>
            <person name="Jayasankar P."/>
            <person name="Meher P.K."/>
            <person name="Koringa P.G."/>
            <person name="Iquebal M.A."/>
            <person name="Das S.P."/>
            <person name="Bit A."/>
            <person name="Patnaik S."/>
            <person name="Patel N."/>
            <person name="Shah T.M."/>
            <person name="Hinsu A."/>
            <person name="Jena J.K."/>
        </authorList>
    </citation>
    <scope>NUCLEOTIDE SEQUENCE</scope>
    <source>
        <strain evidence="10">CIFAMagur01</strain>
        <tissue evidence="10">Testis</tissue>
    </source>
</reference>
<feature type="non-terminal residue" evidence="10">
    <location>
        <position position="1"/>
    </location>
</feature>
<keyword evidence="8" id="KW-0966">Cell projection</keyword>
<dbReference type="SUPFAM" id="SSF82185">
    <property type="entry name" value="Histone H3 K4-specific methyltransferase SET7/9 N-terminal domain"/>
    <property type="match status" value="2"/>
</dbReference>
<evidence type="ECO:0000256" key="1">
    <source>
        <dbReference type="ARBA" id="ARBA00004230"/>
    </source>
</evidence>
<evidence type="ECO:0000256" key="8">
    <source>
        <dbReference type="ARBA" id="ARBA00023273"/>
    </source>
</evidence>
<dbReference type="AlphaFoldDB" id="A0A8J4X5Q1"/>
<dbReference type="PANTHER" id="PTHR46613">
    <property type="entry name" value="RADIAL SPOKE HEAD 10 HOMOLOG B-RELATED"/>
    <property type="match status" value="1"/>
</dbReference>
<dbReference type="GO" id="GO:0031514">
    <property type="term" value="C:motile cilium"/>
    <property type="evidence" value="ECO:0007669"/>
    <property type="project" value="UniProtKB-SubCell"/>
</dbReference>
<protein>
    <submittedName>
        <fullName evidence="10">Radial spoke head 10 B-like isoform X4</fullName>
    </submittedName>
</protein>
<feature type="region of interest" description="Disordered" evidence="9">
    <location>
        <begin position="713"/>
        <end position="732"/>
    </location>
</feature>
<dbReference type="GO" id="GO:0005930">
    <property type="term" value="C:axoneme"/>
    <property type="evidence" value="ECO:0007669"/>
    <property type="project" value="UniProtKB-SubCell"/>
</dbReference>
<dbReference type="PANTHER" id="PTHR46613:SF1">
    <property type="entry name" value="RADIAL SPOKE HEAD 10 HOMOLOG B-RELATED"/>
    <property type="match status" value="1"/>
</dbReference>
<evidence type="ECO:0000256" key="2">
    <source>
        <dbReference type="ARBA" id="ARBA00004430"/>
    </source>
</evidence>
<keyword evidence="3" id="KW-0963">Cytoplasm</keyword>
<name>A0A8J4X5Q1_CLAMG</name>
<accession>A0A8J4X5Q1</accession>
<comment type="subcellular location">
    <subcellularLocation>
        <location evidence="1">Cell projection</location>
        <location evidence="1">Cilium</location>
        <location evidence="1">Flagellum</location>
    </subcellularLocation>
    <subcellularLocation>
        <location evidence="2">Cytoplasm</location>
        <location evidence="2">Cytoskeleton</location>
        <location evidence="2">Cilium axoneme</location>
    </subcellularLocation>
</comment>
<keyword evidence="11" id="KW-1185">Reference proteome</keyword>
<proteinExistence type="predicted"/>
<dbReference type="OrthoDB" id="294378at2759"/>
<evidence type="ECO:0000256" key="5">
    <source>
        <dbReference type="ARBA" id="ARBA00022846"/>
    </source>
</evidence>
<dbReference type="EMBL" id="QNUK01000389">
    <property type="protein sequence ID" value="KAF5894138.1"/>
    <property type="molecule type" value="Genomic_DNA"/>
</dbReference>
<evidence type="ECO:0000313" key="11">
    <source>
        <dbReference type="Proteomes" id="UP000727407"/>
    </source>
</evidence>
<organism evidence="10 11">
    <name type="scientific">Clarias magur</name>
    <name type="common">Asian catfish</name>
    <name type="synonym">Macropteronotus magur</name>
    <dbReference type="NCBI Taxonomy" id="1594786"/>
    <lineage>
        <taxon>Eukaryota</taxon>
        <taxon>Metazoa</taxon>
        <taxon>Chordata</taxon>
        <taxon>Craniata</taxon>
        <taxon>Vertebrata</taxon>
        <taxon>Euteleostomi</taxon>
        <taxon>Actinopterygii</taxon>
        <taxon>Neopterygii</taxon>
        <taxon>Teleostei</taxon>
        <taxon>Ostariophysi</taxon>
        <taxon>Siluriformes</taxon>
        <taxon>Clariidae</taxon>
        <taxon>Clarias</taxon>
    </lineage>
</organism>
<dbReference type="Gene3D" id="2.20.110.10">
    <property type="entry name" value="Histone H3 K4-specific methyltransferase SET7/9 N-terminal domain"/>
    <property type="match status" value="5"/>
</dbReference>
<comment type="caution">
    <text evidence="10">The sequence shown here is derived from an EMBL/GenBank/DDBJ whole genome shotgun (WGS) entry which is preliminary data.</text>
</comment>
<sequence length="732" mass="83142">MAEDIDKTFDSDGIALTGTLSADEVEIHSEERVESSAITEIPAVQVLSDQIIQRYEGDRSGEMFHGEGVAFFKGGHVYKGGFVDGVMHGPGEYTWADGLKYEGDFKSNAPMGHGTYTWLDRSTYEGEVCNGIRHGLGTYKSSKTSTVYKGQWYKGKRHGKGTMYYNDEETSWYKGDWENNRKEGWGMRCYPSGDTYEGQWKNSVRHGEGTMKWIQLGQQYSGQWLNGVQHGNGTHTWFLRRVFGSQYPLRNEYKGEFAQGLRHGQGTFTYASGSVYYGGWKNNKKHGQGKIIFKNGCVYEGEFIDDRIAEFPTFSTISVCALVGLPSRAEESGNNATLLGPDITLNIENLLSRTPEAQRGQELRQVEFAIMRNITLLRSTYTLYSSLGNENSPDNTFLLSQIQCWRFLQDCNIHQHGLTLAQLENLINKDISPGKGPSPFSTMLLREWISYIVVAAYHIYHRDFESSSCVLAECFSKFMKQNIIPNPKNVKGHLYCHPLRAAIGKTYLNKCWEIYHTIPKVTSSAISNIMTARHLIWMFKVLHLFDQTLTTRKLLEILSLENPAIYCSSHSNLDLEVTFLEFFECLLASAEVKDTLGDRTAQENPAKASGNQEFKSNATPKLSCTEEIKPKDHIVDLAITDAYEMELNKESTCSVLVDDTQMSKQPSINTELAKEERPEEQVNWKNRIHQFFTNILFPAYEHKLVCEKEMQKEHQRQTTDNRLALEKAKANA</sequence>
<dbReference type="InterPro" id="IPR003409">
    <property type="entry name" value="MORN"/>
</dbReference>
<dbReference type="SMART" id="SM00698">
    <property type="entry name" value="MORN"/>
    <property type="match status" value="10"/>
</dbReference>
<dbReference type="Pfam" id="PF02493">
    <property type="entry name" value="MORN"/>
    <property type="match status" value="9"/>
</dbReference>
<evidence type="ECO:0000256" key="6">
    <source>
        <dbReference type="ARBA" id="ARBA00023069"/>
    </source>
</evidence>
<evidence type="ECO:0000256" key="7">
    <source>
        <dbReference type="ARBA" id="ARBA00023212"/>
    </source>
</evidence>
<keyword evidence="4" id="KW-0677">Repeat</keyword>
<keyword evidence="6" id="KW-0969">Cilium</keyword>
<keyword evidence="5" id="KW-0282">Flagellum</keyword>
<evidence type="ECO:0000256" key="4">
    <source>
        <dbReference type="ARBA" id="ARBA00022737"/>
    </source>
</evidence>
<evidence type="ECO:0000256" key="3">
    <source>
        <dbReference type="ARBA" id="ARBA00022490"/>
    </source>
</evidence>
<evidence type="ECO:0000313" key="10">
    <source>
        <dbReference type="EMBL" id="KAF5894138.1"/>
    </source>
</evidence>